<keyword evidence="2" id="KW-1133">Transmembrane helix</keyword>
<sequence length="225" mass="23937">MQPRTSQSQWIWLGITSAVAIIIVAGMVIALRLLSSTDNETVTTEPQSQVSATPPDAAPPSIPGSEQSPEVSPCPHSISVPSHLESTLICSGMPEDALPLENLSRMPSANIGCTVGTDGDSLACNVLEHSWPNLPDPMPERGVGACNGYGIKNGSVLVTCQSDVRGWQKELEDEGISPGPVTIMDYGKKYQVGSIACASREVGLTCWDTHSFHGFFLSREAAESW</sequence>
<keyword evidence="2" id="KW-0472">Membrane</keyword>
<name>A0A6N7VR87_9ACTO</name>
<evidence type="ECO:0000313" key="3">
    <source>
        <dbReference type="EMBL" id="MSS83480.1"/>
    </source>
</evidence>
<dbReference type="Proteomes" id="UP000470875">
    <property type="component" value="Unassembled WGS sequence"/>
</dbReference>
<evidence type="ECO:0000313" key="4">
    <source>
        <dbReference type="Proteomes" id="UP000470875"/>
    </source>
</evidence>
<feature type="compositionally biased region" description="Polar residues" evidence="1">
    <location>
        <begin position="42"/>
        <end position="52"/>
    </location>
</feature>
<evidence type="ECO:0000256" key="1">
    <source>
        <dbReference type="SAM" id="MobiDB-lite"/>
    </source>
</evidence>
<dbReference type="RefSeq" id="WP_154542979.1">
    <property type="nucleotide sequence ID" value="NZ_VULO01000002.1"/>
</dbReference>
<dbReference type="AlphaFoldDB" id="A0A6N7VR87"/>
<keyword evidence="2" id="KW-0812">Transmembrane</keyword>
<dbReference type="EMBL" id="VULO01000002">
    <property type="protein sequence ID" value="MSS83480.1"/>
    <property type="molecule type" value="Genomic_DNA"/>
</dbReference>
<reference evidence="3 4" key="1">
    <citation type="submission" date="2019-08" db="EMBL/GenBank/DDBJ databases">
        <title>In-depth cultivation of the pig gut microbiome towards novel bacterial diversity and tailored functional studies.</title>
        <authorList>
            <person name="Wylensek D."/>
            <person name="Hitch T.C.A."/>
            <person name="Clavel T."/>
        </authorList>
    </citation>
    <scope>NUCLEOTIDE SEQUENCE [LARGE SCALE GENOMIC DNA]</scope>
    <source>
        <strain evidence="3 4">WB03_NA08</strain>
    </source>
</reference>
<protein>
    <submittedName>
        <fullName evidence="3">Uncharacterized protein</fullName>
    </submittedName>
</protein>
<keyword evidence="4" id="KW-1185">Reference proteome</keyword>
<organism evidence="3 4">
    <name type="scientific">Scrofimicrobium canadense</name>
    <dbReference type="NCBI Taxonomy" id="2652290"/>
    <lineage>
        <taxon>Bacteria</taxon>
        <taxon>Bacillati</taxon>
        <taxon>Actinomycetota</taxon>
        <taxon>Actinomycetes</taxon>
        <taxon>Actinomycetales</taxon>
        <taxon>Actinomycetaceae</taxon>
        <taxon>Scrofimicrobium</taxon>
    </lineage>
</organism>
<accession>A0A6N7VR87</accession>
<evidence type="ECO:0000256" key="2">
    <source>
        <dbReference type="SAM" id="Phobius"/>
    </source>
</evidence>
<feature type="region of interest" description="Disordered" evidence="1">
    <location>
        <begin position="42"/>
        <end position="79"/>
    </location>
</feature>
<gene>
    <name evidence="3" type="ORF">FYJ24_01600</name>
</gene>
<comment type="caution">
    <text evidence="3">The sequence shown here is derived from an EMBL/GenBank/DDBJ whole genome shotgun (WGS) entry which is preliminary data.</text>
</comment>
<feature type="transmembrane region" description="Helical" evidence="2">
    <location>
        <begin position="12"/>
        <end position="34"/>
    </location>
</feature>
<proteinExistence type="predicted"/>